<evidence type="ECO:0000256" key="14">
    <source>
        <dbReference type="ARBA" id="ARBA00022840"/>
    </source>
</evidence>
<comment type="cofactor">
    <cofactor evidence="1">
        <name>Mg(2+)</name>
        <dbReference type="ChEBI" id="CHEBI:18420"/>
    </cofactor>
</comment>
<evidence type="ECO:0000256" key="19">
    <source>
        <dbReference type="ARBA" id="ARBA00023273"/>
    </source>
</evidence>
<name>A0A8S1PF56_9CILI</name>
<protein>
    <recommendedName>
        <fullName evidence="25">Calcium-dependent protein kinase 1</fullName>
        <ecNumber evidence="5">2.7.11.1</ecNumber>
    </recommendedName>
</protein>
<comment type="catalytic activity">
    <reaction evidence="22">
        <text>L-threonyl-[protein] + ATP = O-phospho-L-threonyl-[protein] + ADP + H(+)</text>
        <dbReference type="Rhea" id="RHEA:46608"/>
        <dbReference type="Rhea" id="RHEA-COMP:11060"/>
        <dbReference type="Rhea" id="RHEA-COMP:11605"/>
        <dbReference type="ChEBI" id="CHEBI:15378"/>
        <dbReference type="ChEBI" id="CHEBI:30013"/>
        <dbReference type="ChEBI" id="CHEBI:30616"/>
        <dbReference type="ChEBI" id="CHEBI:61977"/>
        <dbReference type="ChEBI" id="CHEBI:456216"/>
        <dbReference type="EC" id="2.7.11.1"/>
    </reaction>
</comment>
<keyword evidence="16" id="KW-0472">Membrane</keyword>
<reference evidence="29" key="1">
    <citation type="submission" date="2021-01" db="EMBL/GenBank/DDBJ databases">
        <authorList>
            <consortium name="Genoscope - CEA"/>
            <person name="William W."/>
        </authorList>
    </citation>
    <scope>NUCLEOTIDE SEQUENCE</scope>
</reference>
<comment type="caution">
    <text evidence="29">The sequence shown here is derived from an EMBL/GenBank/DDBJ whole genome shotgun (WGS) entry which is preliminary data.</text>
</comment>
<dbReference type="SMART" id="SM00220">
    <property type="entry name" value="S_TKc"/>
    <property type="match status" value="1"/>
</dbReference>
<evidence type="ECO:0000256" key="22">
    <source>
        <dbReference type="ARBA" id="ARBA00047899"/>
    </source>
</evidence>
<evidence type="ECO:0000256" key="20">
    <source>
        <dbReference type="ARBA" id="ARBA00023288"/>
    </source>
</evidence>
<evidence type="ECO:0000256" key="17">
    <source>
        <dbReference type="ARBA" id="ARBA00023069"/>
    </source>
</evidence>
<dbReference type="GO" id="GO:0005886">
    <property type="term" value="C:plasma membrane"/>
    <property type="evidence" value="ECO:0007669"/>
    <property type="project" value="UniProtKB-SubCell"/>
</dbReference>
<feature type="domain" description="EF-hand" evidence="28">
    <location>
        <begin position="434"/>
        <end position="469"/>
    </location>
</feature>
<keyword evidence="17" id="KW-0969">Cilium</keyword>
<evidence type="ECO:0000256" key="11">
    <source>
        <dbReference type="ARBA" id="ARBA00022737"/>
    </source>
</evidence>
<keyword evidence="8" id="KW-0723">Serine/threonine-protein kinase</keyword>
<keyword evidence="16" id="KW-1043">Host membrane</keyword>
<feature type="region of interest" description="Disordered" evidence="26">
    <location>
        <begin position="1"/>
        <end position="30"/>
    </location>
</feature>
<dbReference type="Pfam" id="PF13202">
    <property type="entry name" value="EF-hand_5"/>
    <property type="match status" value="1"/>
</dbReference>
<evidence type="ECO:0000313" key="29">
    <source>
        <dbReference type="EMBL" id="CAD8101559.1"/>
    </source>
</evidence>
<dbReference type="Pfam" id="PF00069">
    <property type="entry name" value="Pkinase"/>
    <property type="match status" value="1"/>
</dbReference>
<evidence type="ECO:0000256" key="12">
    <source>
        <dbReference type="ARBA" id="ARBA00022741"/>
    </source>
</evidence>
<keyword evidence="10" id="KW-0519">Myristate</keyword>
<feature type="domain" description="EF-hand" evidence="28">
    <location>
        <begin position="398"/>
        <end position="433"/>
    </location>
</feature>
<dbReference type="GO" id="GO:0031514">
    <property type="term" value="C:motile cilium"/>
    <property type="evidence" value="ECO:0007669"/>
    <property type="project" value="UniProtKB-SubCell"/>
</dbReference>
<dbReference type="Pfam" id="PF00036">
    <property type="entry name" value="EF-hand_1"/>
    <property type="match status" value="1"/>
</dbReference>
<comment type="similarity">
    <text evidence="21">Belongs to the protein kinase superfamily. Ser/Thr protein kinase family. CDPK subfamily.</text>
</comment>
<feature type="domain" description="EF-hand" evidence="28">
    <location>
        <begin position="361"/>
        <end position="396"/>
    </location>
</feature>
<keyword evidence="20" id="KW-0449">Lipoprotein</keyword>
<dbReference type="GO" id="GO:0020005">
    <property type="term" value="C:symbiont-containing vacuole membrane"/>
    <property type="evidence" value="ECO:0007669"/>
    <property type="project" value="UniProtKB-SubCell"/>
</dbReference>
<evidence type="ECO:0000256" key="21">
    <source>
        <dbReference type="ARBA" id="ARBA00024334"/>
    </source>
</evidence>
<keyword evidence="6" id="KW-1003">Cell membrane</keyword>
<organism evidence="29 30">
    <name type="scientific">Paramecium sonneborni</name>
    <dbReference type="NCBI Taxonomy" id="65129"/>
    <lineage>
        <taxon>Eukaryota</taxon>
        <taxon>Sar</taxon>
        <taxon>Alveolata</taxon>
        <taxon>Ciliophora</taxon>
        <taxon>Intramacronucleata</taxon>
        <taxon>Oligohymenophorea</taxon>
        <taxon>Peniculida</taxon>
        <taxon>Parameciidae</taxon>
        <taxon>Paramecium</taxon>
    </lineage>
</organism>
<evidence type="ECO:0000256" key="2">
    <source>
        <dbReference type="ARBA" id="ARBA00004230"/>
    </source>
</evidence>
<dbReference type="SMART" id="SM00054">
    <property type="entry name" value="EFh"/>
    <property type="match status" value="4"/>
</dbReference>
<evidence type="ECO:0000256" key="6">
    <source>
        <dbReference type="ARBA" id="ARBA00022475"/>
    </source>
</evidence>
<dbReference type="InterPro" id="IPR002048">
    <property type="entry name" value="EF_hand_dom"/>
</dbReference>
<dbReference type="InterPro" id="IPR050205">
    <property type="entry name" value="CDPK_Ser/Thr_kinases"/>
</dbReference>
<keyword evidence="9" id="KW-0808">Transferase</keyword>
<dbReference type="FunFam" id="1.10.510.10:FF:000398">
    <property type="entry name" value="Calcium-dependent protein kinase 1"/>
    <property type="match status" value="1"/>
</dbReference>
<evidence type="ECO:0000256" key="13">
    <source>
        <dbReference type="ARBA" id="ARBA00022777"/>
    </source>
</evidence>
<feature type="domain" description="Protein kinase" evidence="27">
    <location>
        <begin position="59"/>
        <end position="315"/>
    </location>
</feature>
<dbReference type="GO" id="GO:0005509">
    <property type="term" value="F:calcium ion binding"/>
    <property type="evidence" value="ECO:0007669"/>
    <property type="project" value="InterPro"/>
</dbReference>
<dbReference type="InterPro" id="IPR000719">
    <property type="entry name" value="Prot_kinase_dom"/>
</dbReference>
<keyword evidence="30" id="KW-1185">Reference proteome</keyword>
<evidence type="ECO:0000256" key="15">
    <source>
        <dbReference type="ARBA" id="ARBA00022846"/>
    </source>
</evidence>
<dbReference type="AlphaFoldDB" id="A0A8S1PF56"/>
<feature type="domain" description="EF-hand" evidence="28">
    <location>
        <begin position="471"/>
        <end position="499"/>
    </location>
</feature>
<keyword evidence="13" id="KW-0418">Kinase</keyword>
<dbReference type="PROSITE" id="PS00018">
    <property type="entry name" value="EF_HAND_1"/>
    <property type="match status" value="4"/>
</dbReference>
<dbReference type="GO" id="GO:0020002">
    <property type="term" value="C:host cell plasma membrane"/>
    <property type="evidence" value="ECO:0007669"/>
    <property type="project" value="UniProtKB-SubCell"/>
</dbReference>
<evidence type="ECO:0000256" key="16">
    <source>
        <dbReference type="ARBA" id="ARBA00022870"/>
    </source>
</evidence>
<evidence type="ECO:0000256" key="4">
    <source>
        <dbReference type="ARBA" id="ARBA00004425"/>
    </source>
</evidence>
<evidence type="ECO:0000256" key="8">
    <source>
        <dbReference type="ARBA" id="ARBA00022527"/>
    </source>
</evidence>
<dbReference type="EMBL" id="CAJJDN010000076">
    <property type="protein sequence ID" value="CAD8101559.1"/>
    <property type="molecule type" value="Genomic_DNA"/>
</dbReference>
<evidence type="ECO:0000259" key="27">
    <source>
        <dbReference type="PROSITE" id="PS50011"/>
    </source>
</evidence>
<keyword evidence="11" id="KW-0677">Repeat</keyword>
<dbReference type="OrthoDB" id="40902at2759"/>
<comment type="catalytic activity">
    <reaction evidence="23">
        <text>L-seryl-[protein] + ATP = O-phospho-L-seryl-[protein] + ADP + H(+)</text>
        <dbReference type="Rhea" id="RHEA:17989"/>
        <dbReference type="Rhea" id="RHEA-COMP:9863"/>
        <dbReference type="Rhea" id="RHEA-COMP:11604"/>
        <dbReference type="ChEBI" id="CHEBI:15378"/>
        <dbReference type="ChEBI" id="CHEBI:29999"/>
        <dbReference type="ChEBI" id="CHEBI:30616"/>
        <dbReference type="ChEBI" id="CHEBI:83421"/>
        <dbReference type="ChEBI" id="CHEBI:456216"/>
        <dbReference type="EC" id="2.7.11.1"/>
    </reaction>
</comment>
<evidence type="ECO:0000256" key="10">
    <source>
        <dbReference type="ARBA" id="ARBA00022707"/>
    </source>
</evidence>
<dbReference type="Pfam" id="PF13499">
    <property type="entry name" value="EF-hand_7"/>
    <property type="match status" value="1"/>
</dbReference>
<evidence type="ECO:0000313" key="30">
    <source>
        <dbReference type="Proteomes" id="UP000692954"/>
    </source>
</evidence>
<accession>A0A8S1PF56</accession>
<evidence type="ECO:0000256" key="25">
    <source>
        <dbReference type="ARBA" id="ARBA00068067"/>
    </source>
</evidence>
<dbReference type="InterPro" id="IPR018247">
    <property type="entry name" value="EF_Hand_1_Ca_BS"/>
</dbReference>
<dbReference type="CDD" id="cd00051">
    <property type="entry name" value="EFh"/>
    <property type="match status" value="1"/>
</dbReference>
<sequence>MGSCSGKRSQNNSATKNPSNQQESDNTSPQKLQLNDAQTCLGNLIITSEKLGRITKDYTLLNPPLGSGAYGEVRKAIHKSTNLMKAVKIIHKSQTSKEEQERLMNEVKMLQKLDHPNIIKIYEFYQDERFFYIVTELCTGGELFDKIRQEGSFSEKKAADIMKQILSAINYCHDEKIVHRDLKPENLLYESEKDNSMLKIIDFGTSKEFVPNQKLNQKLGTPYYIAPEVLKKKYDEKCDIWSCGVILYILLCGYPPFDGKSEEKIMEKVSKGVYSFETQEWEEVSKEAKDFIRKMLQFEPNKRYSAQQALNDPWIKKFTNPTEFDKPLMTKVLTNMRKFTEQQKLQEAVFKFIVNQLATKEEKAELLKIFQCLDTNQDGKLSKEELLAGYSKIMKPVEAAEEVNRIFQQVDKNNSGSIDYTEFVIATIDRQQLLSKQRLQVTFRMFDKDKSGSISIDELKEIFSGIPEDMWKQVVQEFDSNSDGQISIEEFFTMMKKID</sequence>
<keyword evidence="12" id="KW-0547">Nucleotide-binding</keyword>
<evidence type="ECO:0000256" key="24">
    <source>
        <dbReference type="ARBA" id="ARBA00060437"/>
    </source>
</evidence>
<dbReference type="FunFam" id="3.30.200.20:FF:001499">
    <property type="entry name" value="Uncharacterized protein"/>
    <property type="match status" value="1"/>
</dbReference>
<dbReference type="CDD" id="cd05117">
    <property type="entry name" value="STKc_CAMK"/>
    <property type="match status" value="1"/>
</dbReference>
<keyword evidence="7" id="KW-1032">Host cell membrane</keyword>
<evidence type="ECO:0000256" key="9">
    <source>
        <dbReference type="ARBA" id="ARBA00022679"/>
    </source>
</evidence>
<gene>
    <name evidence="29" type="ORF">PSON_ATCC_30995.1.T0760059</name>
</gene>
<dbReference type="Proteomes" id="UP000692954">
    <property type="component" value="Unassembled WGS sequence"/>
</dbReference>
<evidence type="ECO:0000256" key="26">
    <source>
        <dbReference type="SAM" id="MobiDB-lite"/>
    </source>
</evidence>
<dbReference type="PANTHER" id="PTHR24349">
    <property type="entry name" value="SERINE/THREONINE-PROTEIN KINASE"/>
    <property type="match status" value="1"/>
</dbReference>
<evidence type="ECO:0000256" key="3">
    <source>
        <dbReference type="ARBA" id="ARBA00004342"/>
    </source>
</evidence>
<evidence type="ECO:0000259" key="28">
    <source>
        <dbReference type="PROSITE" id="PS50222"/>
    </source>
</evidence>
<proteinExistence type="inferred from homology"/>
<dbReference type="FunFam" id="1.10.238.10:FF:000199">
    <property type="entry name" value="Uncharacterized protein"/>
    <property type="match status" value="1"/>
</dbReference>
<evidence type="ECO:0000256" key="1">
    <source>
        <dbReference type="ARBA" id="ARBA00001946"/>
    </source>
</evidence>
<dbReference type="EC" id="2.7.11.1" evidence="5"/>
<evidence type="ECO:0000256" key="7">
    <source>
        <dbReference type="ARBA" id="ARBA00022511"/>
    </source>
</evidence>
<dbReference type="GO" id="GO:0005524">
    <property type="term" value="F:ATP binding"/>
    <property type="evidence" value="ECO:0007669"/>
    <property type="project" value="UniProtKB-KW"/>
</dbReference>
<dbReference type="PROSITE" id="PS50222">
    <property type="entry name" value="EF_HAND_2"/>
    <property type="match status" value="4"/>
</dbReference>
<keyword evidence="19" id="KW-0966">Cell projection</keyword>
<keyword evidence="14" id="KW-0067">ATP-binding</keyword>
<evidence type="ECO:0000256" key="23">
    <source>
        <dbReference type="ARBA" id="ARBA00048679"/>
    </source>
</evidence>
<keyword evidence="18" id="KW-0564">Palmitate</keyword>
<dbReference type="InterPro" id="IPR008271">
    <property type="entry name" value="Ser/Thr_kinase_AS"/>
</dbReference>
<comment type="subcellular location">
    <subcellularLocation>
        <location evidence="3">Cell membrane</location>
        <topology evidence="3">Lipid-anchor</topology>
        <orientation evidence="3">Cytoplasmic side</orientation>
    </subcellularLocation>
    <subcellularLocation>
        <location evidence="2">Cell projection</location>
        <location evidence="2">Cilium</location>
        <location evidence="2">Flagellum</location>
    </subcellularLocation>
    <subcellularLocation>
        <location evidence="4">Host cell membrane</location>
        <topology evidence="4">Lipid-anchor</topology>
    </subcellularLocation>
    <subcellularLocation>
        <location evidence="24">Parasitophorous vacuole membrane</location>
        <topology evidence="24">Lipid-anchor</topology>
    </subcellularLocation>
</comment>
<dbReference type="PROSITE" id="PS00108">
    <property type="entry name" value="PROTEIN_KINASE_ST"/>
    <property type="match status" value="1"/>
</dbReference>
<dbReference type="PROSITE" id="PS50011">
    <property type="entry name" value="PROTEIN_KINASE_DOM"/>
    <property type="match status" value="1"/>
</dbReference>
<keyword evidence="15" id="KW-0282">Flagellum</keyword>
<dbReference type="GO" id="GO:0004674">
    <property type="term" value="F:protein serine/threonine kinase activity"/>
    <property type="evidence" value="ECO:0007669"/>
    <property type="project" value="UniProtKB-KW"/>
</dbReference>
<evidence type="ECO:0000256" key="5">
    <source>
        <dbReference type="ARBA" id="ARBA00012513"/>
    </source>
</evidence>
<evidence type="ECO:0000256" key="18">
    <source>
        <dbReference type="ARBA" id="ARBA00023139"/>
    </source>
</evidence>